<feature type="transmembrane region" description="Helical" evidence="7">
    <location>
        <begin position="44"/>
        <end position="69"/>
    </location>
</feature>
<feature type="domain" description="Major facilitator superfamily (MFS) profile" evidence="8">
    <location>
        <begin position="11"/>
        <end position="428"/>
    </location>
</feature>
<dbReference type="STRING" id="926569.ANT_12070"/>
<feature type="transmembrane region" description="Helical" evidence="7">
    <location>
        <begin position="145"/>
        <end position="166"/>
    </location>
</feature>
<dbReference type="Proteomes" id="UP000008922">
    <property type="component" value="Chromosome"/>
</dbReference>
<sequence length="444" mass="47332">MALQRPRGMTAFTLVWFGQVISLMGSSMSGFALTIWAWKLTGSATALSLMAFFSFGPSILFSPFAGVLVDRWNKKLVMMLSDLAAGLATIVILILYSQNVLQIWHMYVAGAFMGIFQSFQWPAYSAAISVMIPKEHYSRASGMMSLAEWGSGLLSPVLAGALIGVIGISGILLIDIVTFVFAISMLLWIVIPSVPRSQEGQEGQGSIFKEALFGFRYILNRRSLLFLQLVFFSGNLMSTLAGVLTSPMILARTGDSAPILGLVQSVGSAGGIAGSLLISVWGGPKKKVLGVLGGWFLGGLLGEMLYGLRFGLPAWIAAAFFASFFGPIINSCNQAIWQSKVPPDLQGRVFSIRRMIAQITAPLAMLMAGPLADYVFEPAMKTASSPLARLFAPLTGTGAGAGMGTIIFLSGVVILGVAIAGWMNPLVRNVETLIPDHDAVSAQE</sequence>
<evidence type="ECO:0000256" key="7">
    <source>
        <dbReference type="SAM" id="Phobius"/>
    </source>
</evidence>
<proteinExistence type="predicted"/>
<evidence type="ECO:0000256" key="6">
    <source>
        <dbReference type="ARBA" id="ARBA00023136"/>
    </source>
</evidence>
<keyword evidence="10" id="KW-1185">Reference proteome</keyword>
<dbReference type="GO" id="GO:0005886">
    <property type="term" value="C:plasma membrane"/>
    <property type="evidence" value="ECO:0007669"/>
    <property type="project" value="UniProtKB-SubCell"/>
</dbReference>
<organism evidence="9 10">
    <name type="scientific">Anaerolinea thermophila (strain DSM 14523 / JCM 11388 / NBRC 100420 / UNI-1)</name>
    <dbReference type="NCBI Taxonomy" id="926569"/>
    <lineage>
        <taxon>Bacteria</taxon>
        <taxon>Bacillati</taxon>
        <taxon>Chloroflexota</taxon>
        <taxon>Anaerolineae</taxon>
        <taxon>Anaerolineales</taxon>
        <taxon>Anaerolineaceae</taxon>
        <taxon>Anaerolinea</taxon>
    </lineage>
</organism>
<reference evidence="9 10" key="1">
    <citation type="submission" date="2010-12" db="EMBL/GenBank/DDBJ databases">
        <title>Whole genome sequence of Anaerolinea thermophila UNI-1.</title>
        <authorList>
            <person name="Narita-Yamada S."/>
            <person name="Kishi E."/>
            <person name="Watanabe Y."/>
            <person name="Takasaki K."/>
            <person name="Ankai A."/>
            <person name="Oguchi A."/>
            <person name="Fukui S."/>
            <person name="Takahashi M."/>
            <person name="Yashiro I."/>
            <person name="Hosoyama A."/>
            <person name="Sekiguchi Y."/>
            <person name="Hanada S."/>
            <person name="Fujita N."/>
        </authorList>
    </citation>
    <scope>NUCLEOTIDE SEQUENCE [LARGE SCALE GENOMIC DNA]</scope>
    <source>
        <strain evidence="10">DSM 14523 / JCM 11388 / NBRC 100420 / UNI-1</strain>
    </source>
</reference>
<dbReference type="InParanoid" id="E8N477"/>
<dbReference type="FunCoup" id="E8N477">
    <property type="interactions" value="142"/>
</dbReference>
<feature type="transmembrane region" description="Helical" evidence="7">
    <location>
        <begin position="314"/>
        <end position="336"/>
    </location>
</feature>
<keyword evidence="2" id="KW-0813">Transport</keyword>
<feature type="transmembrane region" description="Helical" evidence="7">
    <location>
        <begin position="12"/>
        <end position="38"/>
    </location>
</feature>
<dbReference type="AlphaFoldDB" id="E8N477"/>
<comment type="subcellular location">
    <subcellularLocation>
        <location evidence="1">Cell membrane</location>
        <topology evidence="1">Multi-pass membrane protein</topology>
    </subcellularLocation>
</comment>
<dbReference type="InterPro" id="IPR011701">
    <property type="entry name" value="MFS"/>
</dbReference>
<evidence type="ECO:0000256" key="3">
    <source>
        <dbReference type="ARBA" id="ARBA00022475"/>
    </source>
</evidence>
<dbReference type="EMBL" id="AP012029">
    <property type="protein sequence ID" value="BAJ63241.1"/>
    <property type="molecule type" value="Genomic_DNA"/>
</dbReference>
<evidence type="ECO:0000259" key="8">
    <source>
        <dbReference type="PROSITE" id="PS50850"/>
    </source>
</evidence>
<feature type="transmembrane region" description="Helical" evidence="7">
    <location>
        <begin position="257"/>
        <end position="281"/>
    </location>
</feature>
<dbReference type="PANTHER" id="PTHR43266:SF2">
    <property type="entry name" value="MAJOR FACILITATOR SUPERFAMILY (MFS) PROFILE DOMAIN-CONTAINING PROTEIN"/>
    <property type="match status" value="1"/>
</dbReference>
<feature type="transmembrane region" description="Helical" evidence="7">
    <location>
        <begin position="103"/>
        <end position="124"/>
    </location>
</feature>
<evidence type="ECO:0000256" key="2">
    <source>
        <dbReference type="ARBA" id="ARBA00022448"/>
    </source>
</evidence>
<dbReference type="PANTHER" id="PTHR43266">
    <property type="entry name" value="MACROLIDE-EFFLUX PROTEIN"/>
    <property type="match status" value="1"/>
</dbReference>
<dbReference type="HOGENOM" id="CLU_034180_16_0_0"/>
<dbReference type="RefSeq" id="WP_013559629.1">
    <property type="nucleotide sequence ID" value="NC_014960.1"/>
</dbReference>
<keyword evidence="4 7" id="KW-0812">Transmembrane</keyword>
<feature type="transmembrane region" description="Helical" evidence="7">
    <location>
        <begin position="396"/>
        <end position="422"/>
    </location>
</feature>
<dbReference type="PROSITE" id="PS50850">
    <property type="entry name" value="MFS"/>
    <property type="match status" value="1"/>
</dbReference>
<dbReference type="InterPro" id="IPR036259">
    <property type="entry name" value="MFS_trans_sf"/>
</dbReference>
<keyword evidence="6 7" id="KW-0472">Membrane</keyword>
<evidence type="ECO:0000313" key="9">
    <source>
        <dbReference type="EMBL" id="BAJ63241.1"/>
    </source>
</evidence>
<feature type="transmembrane region" description="Helical" evidence="7">
    <location>
        <begin position="76"/>
        <end position="97"/>
    </location>
</feature>
<dbReference type="CDD" id="cd06173">
    <property type="entry name" value="MFS_MefA_like"/>
    <property type="match status" value="1"/>
</dbReference>
<dbReference type="SUPFAM" id="SSF103473">
    <property type="entry name" value="MFS general substrate transporter"/>
    <property type="match status" value="1"/>
</dbReference>
<keyword evidence="5 7" id="KW-1133">Transmembrane helix</keyword>
<evidence type="ECO:0000256" key="5">
    <source>
        <dbReference type="ARBA" id="ARBA00022989"/>
    </source>
</evidence>
<dbReference type="Pfam" id="PF07690">
    <property type="entry name" value="MFS_1"/>
    <property type="match status" value="1"/>
</dbReference>
<protein>
    <submittedName>
        <fullName evidence="9">Major facilitator superfamily transporter</fullName>
    </submittedName>
</protein>
<feature type="transmembrane region" description="Helical" evidence="7">
    <location>
        <begin position="172"/>
        <end position="191"/>
    </location>
</feature>
<evidence type="ECO:0000313" key="10">
    <source>
        <dbReference type="Proteomes" id="UP000008922"/>
    </source>
</evidence>
<evidence type="ECO:0000256" key="1">
    <source>
        <dbReference type="ARBA" id="ARBA00004651"/>
    </source>
</evidence>
<feature type="transmembrane region" description="Helical" evidence="7">
    <location>
        <begin position="356"/>
        <end position="376"/>
    </location>
</feature>
<dbReference type="eggNOG" id="COG2814">
    <property type="taxonomic scope" value="Bacteria"/>
</dbReference>
<dbReference type="Gene3D" id="1.20.1250.20">
    <property type="entry name" value="MFS general substrate transporter like domains"/>
    <property type="match status" value="1"/>
</dbReference>
<dbReference type="GO" id="GO:0022857">
    <property type="term" value="F:transmembrane transporter activity"/>
    <property type="evidence" value="ECO:0007669"/>
    <property type="project" value="InterPro"/>
</dbReference>
<feature type="transmembrane region" description="Helical" evidence="7">
    <location>
        <begin position="288"/>
        <end position="308"/>
    </location>
</feature>
<dbReference type="InterPro" id="IPR020846">
    <property type="entry name" value="MFS_dom"/>
</dbReference>
<keyword evidence="3" id="KW-1003">Cell membrane</keyword>
<feature type="transmembrane region" description="Helical" evidence="7">
    <location>
        <begin position="224"/>
        <end position="245"/>
    </location>
</feature>
<name>E8N477_ANATU</name>
<accession>E8N477</accession>
<gene>
    <name evidence="9" type="ordered locus">ANT_12070</name>
</gene>
<evidence type="ECO:0000256" key="4">
    <source>
        <dbReference type="ARBA" id="ARBA00022692"/>
    </source>
</evidence>
<dbReference type="KEGG" id="atm:ANT_12070"/>